<feature type="compositionally biased region" description="Basic and acidic residues" evidence="1">
    <location>
        <begin position="69"/>
        <end position="88"/>
    </location>
</feature>
<reference evidence="2" key="1">
    <citation type="submission" date="2022-07" db="EMBL/GenBank/DDBJ databases">
        <title>Genome Sequence of Xylaria arbuscula.</title>
        <authorList>
            <person name="Buettner E."/>
        </authorList>
    </citation>
    <scope>NUCLEOTIDE SEQUENCE</scope>
    <source>
        <strain evidence="2">VT107</strain>
    </source>
</reference>
<dbReference type="EMBL" id="JANPWZ010001932">
    <property type="protein sequence ID" value="KAJ3562247.1"/>
    <property type="molecule type" value="Genomic_DNA"/>
</dbReference>
<feature type="region of interest" description="Disordered" evidence="1">
    <location>
        <begin position="259"/>
        <end position="289"/>
    </location>
</feature>
<evidence type="ECO:0000313" key="2">
    <source>
        <dbReference type="EMBL" id="KAJ3562247.1"/>
    </source>
</evidence>
<evidence type="ECO:0000313" key="3">
    <source>
        <dbReference type="Proteomes" id="UP001148614"/>
    </source>
</evidence>
<comment type="caution">
    <text evidence="2">The sequence shown here is derived from an EMBL/GenBank/DDBJ whole genome shotgun (WGS) entry which is preliminary data.</text>
</comment>
<evidence type="ECO:0000256" key="1">
    <source>
        <dbReference type="SAM" id="MobiDB-lite"/>
    </source>
</evidence>
<sequence length="587" mass="64467">MHTDGLPHFANPTKSSQQKSKAEQKEIPNYQTPGISGTQKTITTGGGGSVESRPITPNYMKPTSASTTRHLETEIERQSRPPPEDLQERSVPSSPSSKPQTHRSKGCHVSLQAQKRTDQEIVNQENGAGFIPTRYCPNDVSEELATQMLCKNGETFHGFVKAEDLQRVEQAITTYPLDRLILSSNPTKVDFSRIGWSETKSVGCVELWAMGESSDQESSHHESSDQGEPSDGSSFVPSTDSEPVTHVKKYKLSHKSPRGYGPIYTTLPPPSFSPKSKHASKRQRGDTKARGTNCDIFQLSAGSKLASAAAPRYPVSIAIPCWGYFASVALTGQTAGKGQDRSLGLDFGSSSSKMTLAHMLRINDQEGVTICRVPVNVDLGHPDRFSKHSPGDKHGNDPDGDVGGDVFRYLKFMCHSVSIACASHVIVGDALIFDNKRHSLVIHAQFVICLADREEFYVLGYIPLHIYVNVVGCWTVFAVEHVCDYAQKNFFLAEPVQANLEFEFSTRKPLLLQLFCFRAKPMDDVVQKTLGIQVRFVHLKVSSIPLLNLLCASCSPRQNWHRLAFLGVGEDADPRDGGAQITGDPSP</sequence>
<feature type="compositionally biased region" description="Polar residues" evidence="1">
    <location>
        <begin position="231"/>
        <end position="242"/>
    </location>
</feature>
<keyword evidence="3" id="KW-1185">Reference proteome</keyword>
<feature type="compositionally biased region" description="Low complexity" evidence="1">
    <location>
        <begin position="34"/>
        <end position="43"/>
    </location>
</feature>
<dbReference type="Proteomes" id="UP001148614">
    <property type="component" value="Unassembled WGS sequence"/>
</dbReference>
<feature type="region of interest" description="Disordered" evidence="1">
    <location>
        <begin position="1"/>
        <end position="109"/>
    </location>
</feature>
<dbReference type="AlphaFoldDB" id="A0A9W8N7U0"/>
<feature type="compositionally biased region" description="Polar residues" evidence="1">
    <location>
        <begin position="90"/>
        <end position="99"/>
    </location>
</feature>
<feature type="region of interest" description="Disordered" evidence="1">
    <location>
        <begin position="212"/>
        <end position="243"/>
    </location>
</feature>
<proteinExistence type="predicted"/>
<accession>A0A9W8N7U0</accession>
<protein>
    <submittedName>
        <fullName evidence="2">Uncharacterized protein</fullName>
    </submittedName>
</protein>
<gene>
    <name evidence="2" type="ORF">NPX13_g8636</name>
</gene>
<organism evidence="2 3">
    <name type="scientific">Xylaria arbuscula</name>
    <dbReference type="NCBI Taxonomy" id="114810"/>
    <lineage>
        <taxon>Eukaryota</taxon>
        <taxon>Fungi</taxon>
        <taxon>Dikarya</taxon>
        <taxon>Ascomycota</taxon>
        <taxon>Pezizomycotina</taxon>
        <taxon>Sordariomycetes</taxon>
        <taxon>Xylariomycetidae</taxon>
        <taxon>Xylariales</taxon>
        <taxon>Xylariaceae</taxon>
        <taxon>Xylaria</taxon>
    </lineage>
</organism>
<name>A0A9W8N7U0_9PEZI</name>